<evidence type="ECO:0000256" key="4">
    <source>
        <dbReference type="SAM" id="Phobius"/>
    </source>
</evidence>
<keyword evidence="2" id="KW-0488">Methylation</keyword>
<dbReference type="PANTHER" id="PTHR30093">
    <property type="entry name" value="GENERAL SECRETION PATHWAY PROTEIN G"/>
    <property type="match status" value="1"/>
</dbReference>
<evidence type="ECO:0000256" key="3">
    <source>
        <dbReference type="RuleBase" id="RU000389"/>
    </source>
</evidence>
<feature type="transmembrane region" description="Helical" evidence="4">
    <location>
        <begin position="7"/>
        <end position="31"/>
    </location>
</feature>
<keyword evidence="4" id="KW-0812">Transmembrane</keyword>
<dbReference type="PANTHER" id="PTHR30093:SF34">
    <property type="entry name" value="PREPILIN PEPTIDASE-DEPENDENT PROTEIN D"/>
    <property type="match status" value="1"/>
</dbReference>
<dbReference type="InterPro" id="IPR001082">
    <property type="entry name" value="Pilin"/>
</dbReference>
<comment type="similarity">
    <text evidence="1 3">Belongs to the N-Me-Phe pilin family.</text>
</comment>
<evidence type="ECO:0000256" key="1">
    <source>
        <dbReference type="ARBA" id="ARBA00005233"/>
    </source>
</evidence>
<organism evidence="5 6">
    <name type="scientific">Candidatus Muproteobacteria bacterium RBG_16_65_34</name>
    <dbReference type="NCBI Taxonomy" id="1817760"/>
    <lineage>
        <taxon>Bacteria</taxon>
        <taxon>Pseudomonadati</taxon>
        <taxon>Pseudomonadota</taxon>
        <taxon>Candidatus Muproteobacteria</taxon>
    </lineage>
</organism>
<protein>
    <submittedName>
        <fullName evidence="5">Pilus assembly protein PilE</fullName>
    </submittedName>
</protein>
<dbReference type="NCBIfam" id="TIGR02532">
    <property type="entry name" value="IV_pilin_GFxxxE"/>
    <property type="match status" value="1"/>
</dbReference>
<keyword evidence="4" id="KW-0472">Membrane</keyword>
<dbReference type="Proteomes" id="UP000178885">
    <property type="component" value="Unassembled WGS sequence"/>
</dbReference>
<dbReference type="GO" id="GO:0007155">
    <property type="term" value="P:cell adhesion"/>
    <property type="evidence" value="ECO:0007669"/>
    <property type="project" value="InterPro"/>
</dbReference>
<dbReference type="InterPro" id="IPR045584">
    <property type="entry name" value="Pilin-like"/>
</dbReference>
<dbReference type="SUPFAM" id="SSF54523">
    <property type="entry name" value="Pili subunits"/>
    <property type="match status" value="1"/>
</dbReference>
<evidence type="ECO:0000313" key="6">
    <source>
        <dbReference type="Proteomes" id="UP000178885"/>
    </source>
</evidence>
<evidence type="ECO:0000313" key="5">
    <source>
        <dbReference type="EMBL" id="OGI47716.1"/>
    </source>
</evidence>
<accession>A0A1F6TRN0</accession>
<reference evidence="5 6" key="1">
    <citation type="journal article" date="2016" name="Nat. Commun.">
        <title>Thousands of microbial genomes shed light on interconnected biogeochemical processes in an aquifer system.</title>
        <authorList>
            <person name="Anantharaman K."/>
            <person name="Brown C.T."/>
            <person name="Hug L.A."/>
            <person name="Sharon I."/>
            <person name="Castelle C.J."/>
            <person name="Probst A.J."/>
            <person name="Thomas B.C."/>
            <person name="Singh A."/>
            <person name="Wilkins M.J."/>
            <person name="Karaoz U."/>
            <person name="Brodie E.L."/>
            <person name="Williams K.H."/>
            <person name="Hubbard S.S."/>
            <person name="Banfield J.F."/>
        </authorList>
    </citation>
    <scope>NUCLEOTIDE SEQUENCE [LARGE SCALE GENOMIC DNA]</scope>
</reference>
<keyword evidence="4" id="KW-1133">Transmembrane helix</keyword>
<dbReference type="EMBL" id="MFSU01000048">
    <property type="protein sequence ID" value="OGI47716.1"/>
    <property type="molecule type" value="Genomic_DNA"/>
</dbReference>
<comment type="caution">
    <text evidence="5">The sequence shown here is derived from an EMBL/GenBank/DDBJ whole genome shotgun (WGS) entry which is preliminary data.</text>
</comment>
<dbReference type="STRING" id="1817760.A2151_03045"/>
<gene>
    <name evidence="5" type="ORF">A2151_03045</name>
</gene>
<sequence length="145" mass="15302">MKTMQQGFTLIELMIVVAIIGILAAIALPAYQDYTIRSKVTELLVFAAAGKTSVAEFYQSQGHMPLNASSAGISTTANPTKYISTQNYVQTSTNVGTITVAANTTNLGTTGNLIFVGTVNATTGIINWACTTSTIPSKYLPANCR</sequence>
<dbReference type="Pfam" id="PF07963">
    <property type="entry name" value="N_methyl"/>
    <property type="match status" value="1"/>
</dbReference>
<dbReference type="AlphaFoldDB" id="A0A1F6TRN0"/>
<dbReference type="Pfam" id="PF00114">
    <property type="entry name" value="Pilin"/>
    <property type="match status" value="1"/>
</dbReference>
<dbReference type="InterPro" id="IPR012902">
    <property type="entry name" value="N_methyl_site"/>
</dbReference>
<evidence type="ECO:0000256" key="2">
    <source>
        <dbReference type="ARBA" id="ARBA00022481"/>
    </source>
</evidence>
<dbReference type="Gene3D" id="3.30.700.10">
    <property type="entry name" value="Glycoprotein, Type 4 Pilin"/>
    <property type="match status" value="1"/>
</dbReference>
<proteinExistence type="inferred from homology"/>
<dbReference type="GO" id="GO:0009289">
    <property type="term" value="C:pilus"/>
    <property type="evidence" value="ECO:0007669"/>
    <property type="project" value="InterPro"/>
</dbReference>
<name>A0A1F6TRN0_9PROT</name>
<dbReference type="PROSITE" id="PS00409">
    <property type="entry name" value="PROKAR_NTER_METHYL"/>
    <property type="match status" value="1"/>
</dbReference>
<keyword evidence="3" id="KW-0281">Fimbrium</keyword>